<organism evidence="2 3">
    <name type="scientific">Argiope bruennichi</name>
    <name type="common">Wasp spider</name>
    <name type="synonym">Aranea bruennichi</name>
    <dbReference type="NCBI Taxonomy" id="94029"/>
    <lineage>
        <taxon>Eukaryota</taxon>
        <taxon>Metazoa</taxon>
        <taxon>Ecdysozoa</taxon>
        <taxon>Arthropoda</taxon>
        <taxon>Chelicerata</taxon>
        <taxon>Arachnida</taxon>
        <taxon>Araneae</taxon>
        <taxon>Araneomorphae</taxon>
        <taxon>Entelegynae</taxon>
        <taxon>Araneoidea</taxon>
        <taxon>Araneidae</taxon>
        <taxon>Argiope</taxon>
    </lineage>
</organism>
<protein>
    <submittedName>
        <fullName evidence="2">Uncharacterized protein</fullName>
    </submittedName>
</protein>
<feature type="region of interest" description="Disordered" evidence="1">
    <location>
        <begin position="182"/>
        <end position="203"/>
    </location>
</feature>
<name>A0A8T0FG56_ARGBR</name>
<evidence type="ECO:0000256" key="1">
    <source>
        <dbReference type="SAM" id="MobiDB-lite"/>
    </source>
</evidence>
<feature type="region of interest" description="Disordered" evidence="1">
    <location>
        <begin position="27"/>
        <end position="75"/>
    </location>
</feature>
<proteinExistence type="predicted"/>
<dbReference type="EMBL" id="JABXBU010000012">
    <property type="protein sequence ID" value="KAF8789362.1"/>
    <property type="molecule type" value="Genomic_DNA"/>
</dbReference>
<accession>A0A8T0FG56</accession>
<comment type="caution">
    <text evidence="2">The sequence shown here is derived from an EMBL/GenBank/DDBJ whole genome shotgun (WGS) entry which is preliminary data.</text>
</comment>
<reference evidence="2" key="2">
    <citation type="submission" date="2020-06" db="EMBL/GenBank/DDBJ databases">
        <authorList>
            <person name="Sheffer M."/>
        </authorList>
    </citation>
    <scope>NUCLEOTIDE SEQUENCE</scope>
</reference>
<reference evidence="2" key="1">
    <citation type="journal article" date="2020" name="bioRxiv">
        <title>Chromosome-level reference genome of the European wasp spider Argiope bruennichi: a resource for studies on range expansion and evolutionary adaptation.</title>
        <authorList>
            <person name="Sheffer M.M."/>
            <person name="Hoppe A."/>
            <person name="Krehenwinkel H."/>
            <person name="Uhl G."/>
            <person name="Kuss A.W."/>
            <person name="Jensen L."/>
            <person name="Jensen C."/>
            <person name="Gillespie R.G."/>
            <person name="Hoff K.J."/>
            <person name="Prost S."/>
        </authorList>
    </citation>
    <scope>NUCLEOTIDE SEQUENCE</scope>
</reference>
<dbReference type="Proteomes" id="UP000807504">
    <property type="component" value="Unassembled WGS sequence"/>
</dbReference>
<evidence type="ECO:0000313" key="2">
    <source>
        <dbReference type="EMBL" id="KAF8789362.1"/>
    </source>
</evidence>
<keyword evidence="3" id="KW-1185">Reference proteome</keyword>
<sequence>MGLRKRQYLMRALFRLLTRLENISEQDIDEETPSSHTHQFLAHPSTSQDEEFSSGNGANQGGPPRGKKRKAEKSASIEKRIDQTFYFLKKFAAKPKAIKDDFLFFYFRRTRTPLKGNGLRCMQLLAVTSKDSAIAGEVDRNSAGEPPCHELIETRRKDESPKKMETVAEERFAANIGLSETKTMLKSDDQTNISKNEGASKEE</sequence>
<evidence type="ECO:0000313" key="3">
    <source>
        <dbReference type="Proteomes" id="UP000807504"/>
    </source>
</evidence>
<dbReference type="AlphaFoldDB" id="A0A8T0FG56"/>
<gene>
    <name evidence="2" type="ORF">HNY73_007303</name>
</gene>